<organism evidence="1 2">
    <name type="scientific">Candidatus Jorgensenbacteria bacterium RIFCSPHIGHO2_02_FULL_45_20</name>
    <dbReference type="NCBI Taxonomy" id="1798470"/>
    <lineage>
        <taxon>Bacteria</taxon>
        <taxon>Candidatus Joergenseniibacteriota</taxon>
    </lineage>
</organism>
<evidence type="ECO:0008006" key="3">
    <source>
        <dbReference type="Google" id="ProtNLM"/>
    </source>
</evidence>
<accession>A0A1F6BQK1</accession>
<dbReference type="Gene3D" id="1.10.10.1400">
    <property type="entry name" value="Terminase, small subunit, N-terminal DNA-binding domain, HTH motif"/>
    <property type="match status" value="1"/>
</dbReference>
<evidence type="ECO:0000313" key="1">
    <source>
        <dbReference type="EMBL" id="OGG39123.1"/>
    </source>
</evidence>
<dbReference type="STRING" id="1798470.A3D55_00215"/>
<dbReference type="EMBL" id="MFKJ01000007">
    <property type="protein sequence ID" value="OGG39123.1"/>
    <property type="molecule type" value="Genomic_DNA"/>
</dbReference>
<comment type="caution">
    <text evidence="1">The sequence shown here is derived from an EMBL/GenBank/DDBJ whole genome shotgun (WGS) entry which is preliminary data.</text>
</comment>
<sequence length="146" mass="16909">MARKLTIKQNRWVEETVKTLNPTEAVRRVYNTKNDDVAKSIAYENLTKPYLKNAVENELKRLGLNEKEIAKIHKRNIEQSENISASNTALDIYFKLTGAYAPEKKTNLNINSDFEDPNNRVKELLIELRRIGELNNNLLDELKNIP</sequence>
<gene>
    <name evidence="1" type="ORF">A3D55_00215</name>
</gene>
<dbReference type="InterPro" id="IPR005335">
    <property type="entry name" value="Terminase_ssu"/>
</dbReference>
<dbReference type="Proteomes" id="UP000178825">
    <property type="component" value="Unassembled WGS sequence"/>
</dbReference>
<dbReference type="AlphaFoldDB" id="A0A1F6BQK1"/>
<protein>
    <recommendedName>
        <fullName evidence="3">Terminase small subunit</fullName>
    </recommendedName>
</protein>
<proteinExistence type="predicted"/>
<dbReference type="GO" id="GO:0051276">
    <property type="term" value="P:chromosome organization"/>
    <property type="evidence" value="ECO:0007669"/>
    <property type="project" value="InterPro"/>
</dbReference>
<dbReference type="InterPro" id="IPR038713">
    <property type="entry name" value="Terminase_Gp1_N_sf"/>
</dbReference>
<name>A0A1F6BQK1_9BACT</name>
<evidence type="ECO:0000313" key="2">
    <source>
        <dbReference type="Proteomes" id="UP000178825"/>
    </source>
</evidence>
<reference evidence="1 2" key="1">
    <citation type="journal article" date="2016" name="Nat. Commun.">
        <title>Thousands of microbial genomes shed light on interconnected biogeochemical processes in an aquifer system.</title>
        <authorList>
            <person name="Anantharaman K."/>
            <person name="Brown C.T."/>
            <person name="Hug L.A."/>
            <person name="Sharon I."/>
            <person name="Castelle C.J."/>
            <person name="Probst A.J."/>
            <person name="Thomas B.C."/>
            <person name="Singh A."/>
            <person name="Wilkins M.J."/>
            <person name="Karaoz U."/>
            <person name="Brodie E.L."/>
            <person name="Williams K.H."/>
            <person name="Hubbard S.S."/>
            <person name="Banfield J.F."/>
        </authorList>
    </citation>
    <scope>NUCLEOTIDE SEQUENCE [LARGE SCALE GENOMIC DNA]</scope>
</reference>
<dbReference type="Pfam" id="PF03592">
    <property type="entry name" value="Terminase_2"/>
    <property type="match status" value="1"/>
</dbReference>